<keyword evidence="1" id="KW-0472">Membrane</keyword>
<evidence type="ECO:0000256" key="1">
    <source>
        <dbReference type="SAM" id="Phobius"/>
    </source>
</evidence>
<feature type="transmembrane region" description="Helical" evidence="1">
    <location>
        <begin position="148"/>
        <end position="174"/>
    </location>
</feature>
<dbReference type="Proteomes" id="UP000177396">
    <property type="component" value="Unassembled WGS sequence"/>
</dbReference>
<evidence type="ECO:0000313" key="3">
    <source>
        <dbReference type="Proteomes" id="UP000177396"/>
    </source>
</evidence>
<feature type="transmembrane region" description="Helical" evidence="1">
    <location>
        <begin position="64"/>
        <end position="82"/>
    </location>
</feature>
<keyword evidence="1" id="KW-1133">Transmembrane helix</keyword>
<dbReference type="AlphaFoldDB" id="A0A1F5YJ34"/>
<protein>
    <submittedName>
        <fullName evidence="2">Uncharacterized protein</fullName>
    </submittedName>
</protein>
<comment type="caution">
    <text evidence="2">The sequence shown here is derived from an EMBL/GenBank/DDBJ whole genome shotgun (WGS) entry which is preliminary data.</text>
</comment>
<gene>
    <name evidence="2" type="ORF">A2153_04460</name>
</gene>
<feature type="transmembrane region" description="Helical" evidence="1">
    <location>
        <begin position="180"/>
        <end position="208"/>
    </location>
</feature>
<sequence>MMKMMKTPELKGGAAMTNPTIDNYISQIGQGSIVKNAANLAPLESYKVSGMYANSRLKLYGKEIVISLTGLLVAVLLILLVARKILKMINQATAKKDVKIVQAQDNSTHFLVTLGISFISSVILGGYSIILILLFNYLNYADYQIAQVVRAAAIIFSFCIYTVGLFIPGLYYGYKKGMGWGVLTVVLTVVWLFIYFVIGIVLVFLFGFNRAFPIGMPMIEKY</sequence>
<keyword evidence="1" id="KW-0812">Transmembrane</keyword>
<organism evidence="2 3">
    <name type="scientific">Candidatus Gottesmanbacteria bacterium RBG_16_38_7b</name>
    <dbReference type="NCBI Taxonomy" id="1798372"/>
    <lineage>
        <taxon>Bacteria</taxon>
        <taxon>Candidatus Gottesmaniibacteriota</taxon>
    </lineage>
</organism>
<feature type="transmembrane region" description="Helical" evidence="1">
    <location>
        <begin position="110"/>
        <end position="136"/>
    </location>
</feature>
<proteinExistence type="predicted"/>
<accession>A0A1F5YJ34</accession>
<dbReference type="EMBL" id="MFJB01000029">
    <property type="protein sequence ID" value="OGG00191.1"/>
    <property type="molecule type" value="Genomic_DNA"/>
</dbReference>
<reference evidence="2 3" key="1">
    <citation type="journal article" date="2016" name="Nat. Commun.">
        <title>Thousands of microbial genomes shed light on interconnected biogeochemical processes in an aquifer system.</title>
        <authorList>
            <person name="Anantharaman K."/>
            <person name="Brown C.T."/>
            <person name="Hug L.A."/>
            <person name="Sharon I."/>
            <person name="Castelle C.J."/>
            <person name="Probst A.J."/>
            <person name="Thomas B.C."/>
            <person name="Singh A."/>
            <person name="Wilkins M.J."/>
            <person name="Karaoz U."/>
            <person name="Brodie E.L."/>
            <person name="Williams K.H."/>
            <person name="Hubbard S.S."/>
            <person name="Banfield J.F."/>
        </authorList>
    </citation>
    <scope>NUCLEOTIDE SEQUENCE [LARGE SCALE GENOMIC DNA]</scope>
</reference>
<evidence type="ECO:0000313" key="2">
    <source>
        <dbReference type="EMBL" id="OGG00191.1"/>
    </source>
</evidence>
<name>A0A1F5YJ34_9BACT</name>